<dbReference type="SUPFAM" id="SSF55347">
    <property type="entry name" value="Glyceraldehyde-3-phosphate dehydrogenase-like, C-terminal domain"/>
    <property type="match status" value="1"/>
</dbReference>
<dbReference type="InterPro" id="IPR036291">
    <property type="entry name" value="NAD(P)-bd_dom_sf"/>
</dbReference>
<organism evidence="3">
    <name type="scientific">marine metagenome</name>
    <dbReference type="NCBI Taxonomy" id="408172"/>
    <lineage>
        <taxon>unclassified sequences</taxon>
        <taxon>metagenomes</taxon>
        <taxon>ecological metagenomes</taxon>
    </lineage>
</organism>
<dbReference type="Gene3D" id="3.40.50.720">
    <property type="entry name" value="NAD(P)-binding Rossmann-like Domain"/>
    <property type="match status" value="1"/>
</dbReference>
<dbReference type="InterPro" id="IPR051450">
    <property type="entry name" value="Gfo/Idh/MocA_Oxidoreductases"/>
</dbReference>
<dbReference type="Gene3D" id="3.30.360.10">
    <property type="entry name" value="Dihydrodipicolinate Reductase, domain 2"/>
    <property type="match status" value="1"/>
</dbReference>
<evidence type="ECO:0008006" key="4">
    <source>
        <dbReference type="Google" id="ProtNLM"/>
    </source>
</evidence>
<dbReference type="GO" id="GO:0000166">
    <property type="term" value="F:nucleotide binding"/>
    <property type="evidence" value="ECO:0007669"/>
    <property type="project" value="InterPro"/>
</dbReference>
<proteinExistence type="predicted"/>
<dbReference type="AlphaFoldDB" id="A0A382B5A7"/>
<evidence type="ECO:0000259" key="2">
    <source>
        <dbReference type="Pfam" id="PF22725"/>
    </source>
</evidence>
<gene>
    <name evidence="3" type="ORF">METZ01_LOCUS161723</name>
</gene>
<dbReference type="InterPro" id="IPR055170">
    <property type="entry name" value="GFO_IDH_MocA-like_dom"/>
</dbReference>
<evidence type="ECO:0000313" key="3">
    <source>
        <dbReference type="EMBL" id="SVB08869.1"/>
    </source>
</evidence>
<dbReference type="PANTHER" id="PTHR43377">
    <property type="entry name" value="BILIVERDIN REDUCTASE A"/>
    <property type="match status" value="1"/>
</dbReference>
<accession>A0A382B5A7</accession>
<evidence type="ECO:0000259" key="1">
    <source>
        <dbReference type="Pfam" id="PF01408"/>
    </source>
</evidence>
<feature type="domain" description="GFO/IDH/MocA-like oxidoreductase" evidence="2">
    <location>
        <begin position="179"/>
        <end position="278"/>
    </location>
</feature>
<feature type="domain" description="Gfo/Idh/MocA-like oxidoreductase N-terminal" evidence="1">
    <location>
        <begin position="7"/>
        <end position="136"/>
    </location>
</feature>
<dbReference type="PANTHER" id="PTHR43377:SF1">
    <property type="entry name" value="BILIVERDIN REDUCTASE A"/>
    <property type="match status" value="1"/>
</dbReference>
<dbReference type="Pfam" id="PF01408">
    <property type="entry name" value="GFO_IDH_MocA"/>
    <property type="match status" value="1"/>
</dbReference>
<dbReference type="SUPFAM" id="SSF51735">
    <property type="entry name" value="NAD(P)-binding Rossmann-fold domains"/>
    <property type="match status" value="1"/>
</dbReference>
<protein>
    <recommendedName>
        <fullName evidence="4">Gfo/Idh/MocA-like oxidoreductase N-terminal domain-containing protein</fullName>
    </recommendedName>
</protein>
<sequence>MKITLPIRVGVVGLGQRGLQHLKVLWKLQQEGIVHIITLIDTYADNLAEDKISQHVDGFRLGQIYTSTDFFGTLKSIPLDAIYFAIPPSIHKGEIVSSAQAGIHIFAEKPMSLYLNEVVEMEQEIASNGVIATVGFQQRYDSRFEAAQRFLSDKEIVMISMIMNSTLEAHSVKHTHTEKQGGPINRIWTSNYQWSGSTVVEAGIHQVDLMRYWAGDIAWVEANYVDRDSSDIVDGGDNPYAYQVTFGFASGTIGNLILSRLRKVFYTDNYNSILWTHGHLKFEPDGVAAYHYEGAYPPDQTPSREEIRHLLPLAGQRNATEEISRAFFNAIATGDEQVLRSTFSSGMYSLVAVLGANLSHQLNGQRIYLDELLTNSEFEWFRQK</sequence>
<name>A0A382B5A7_9ZZZZ</name>
<reference evidence="3" key="1">
    <citation type="submission" date="2018-05" db="EMBL/GenBank/DDBJ databases">
        <authorList>
            <person name="Lanie J.A."/>
            <person name="Ng W.-L."/>
            <person name="Kazmierczak K.M."/>
            <person name="Andrzejewski T.M."/>
            <person name="Davidsen T.M."/>
            <person name="Wayne K.J."/>
            <person name="Tettelin H."/>
            <person name="Glass J.I."/>
            <person name="Rusch D."/>
            <person name="Podicherti R."/>
            <person name="Tsui H.-C.T."/>
            <person name="Winkler M.E."/>
        </authorList>
    </citation>
    <scope>NUCLEOTIDE SEQUENCE</scope>
</reference>
<dbReference type="EMBL" id="UINC01028239">
    <property type="protein sequence ID" value="SVB08869.1"/>
    <property type="molecule type" value="Genomic_DNA"/>
</dbReference>
<dbReference type="InterPro" id="IPR000683">
    <property type="entry name" value="Gfo/Idh/MocA-like_OxRdtase_N"/>
</dbReference>
<dbReference type="Pfam" id="PF22725">
    <property type="entry name" value="GFO_IDH_MocA_C3"/>
    <property type="match status" value="1"/>
</dbReference>